<protein>
    <submittedName>
        <fullName evidence="1">SDR family oxidoreductase</fullName>
    </submittedName>
</protein>
<dbReference type="InterPro" id="IPR002347">
    <property type="entry name" value="SDR_fam"/>
</dbReference>
<sequence>MCECHRSWHLQNENDRENVRESNKHYRGFHPRKKDREAKDLEGVIIFLASAAANYVTGQVIAVDGGQSSW</sequence>
<keyword evidence="2" id="KW-1185">Reference proteome</keyword>
<evidence type="ECO:0000313" key="1">
    <source>
        <dbReference type="EMBL" id="MBS4214966.1"/>
    </source>
</evidence>
<dbReference type="Gene3D" id="3.40.50.720">
    <property type="entry name" value="NAD(P)-binding Rossmann-like Domain"/>
    <property type="match status" value="1"/>
</dbReference>
<evidence type="ECO:0000313" key="2">
    <source>
        <dbReference type="Proteomes" id="UP000679749"/>
    </source>
</evidence>
<dbReference type="AlphaFoldDB" id="A0A942YYH0"/>
<organism evidence="1 2">
    <name type="scientific">Neobacillus rhizophilus</name>
    <dbReference type="NCBI Taxonomy" id="2833579"/>
    <lineage>
        <taxon>Bacteria</taxon>
        <taxon>Bacillati</taxon>
        <taxon>Bacillota</taxon>
        <taxon>Bacilli</taxon>
        <taxon>Bacillales</taxon>
        <taxon>Bacillaceae</taxon>
        <taxon>Neobacillus</taxon>
    </lineage>
</organism>
<dbReference type="EMBL" id="JAGYPF010000004">
    <property type="protein sequence ID" value="MBS4214966.1"/>
    <property type="molecule type" value="Genomic_DNA"/>
</dbReference>
<proteinExistence type="predicted"/>
<dbReference type="SUPFAM" id="SSF51735">
    <property type="entry name" value="NAD(P)-binding Rossmann-fold domains"/>
    <property type="match status" value="1"/>
</dbReference>
<name>A0A942YYH0_9BACI</name>
<dbReference type="InterPro" id="IPR036291">
    <property type="entry name" value="NAD(P)-bd_dom_sf"/>
</dbReference>
<dbReference type="Proteomes" id="UP000679749">
    <property type="component" value="Unassembled WGS sequence"/>
</dbReference>
<reference evidence="1" key="1">
    <citation type="submission" date="2021-05" db="EMBL/GenBank/DDBJ databases">
        <title>Novel Bacillus species.</title>
        <authorList>
            <person name="Liu G."/>
        </authorList>
    </citation>
    <scope>NUCLEOTIDE SEQUENCE</scope>
    <source>
        <strain evidence="1">FJAT-49825</strain>
    </source>
</reference>
<dbReference type="Pfam" id="PF13561">
    <property type="entry name" value="adh_short_C2"/>
    <property type="match status" value="1"/>
</dbReference>
<comment type="caution">
    <text evidence="1">The sequence shown here is derived from an EMBL/GenBank/DDBJ whole genome shotgun (WGS) entry which is preliminary data.</text>
</comment>
<accession>A0A942YYH0</accession>
<gene>
    <name evidence="1" type="ORF">KHA99_21195</name>
</gene>